<dbReference type="Proteomes" id="UP000250272">
    <property type="component" value="Chromosome"/>
</dbReference>
<dbReference type="KEGG" id="tbs:A3L01_08870"/>
<sequence>MDWKKSLRENGFVEVDGFRIELSLDNTFMDIDYIPRVLFYDPPTGRWHVLRNPIPKGKTLEESWDRAVEVLERILAGDERPVLDDDAVAERFVEFLKRLEDSTR</sequence>
<dbReference type="GeneID" id="33326886"/>
<dbReference type="RefSeq" id="WP_088865466.1">
    <property type="nucleotide sequence ID" value="NZ_CP015101.1"/>
</dbReference>
<keyword evidence="2" id="KW-1185">Reference proteome</keyword>
<dbReference type="EMBL" id="CP015101">
    <property type="protein sequence ID" value="ASJ05467.1"/>
    <property type="molecule type" value="Genomic_DNA"/>
</dbReference>
<name>A0A2Z2MG84_9EURY</name>
<dbReference type="OrthoDB" id="85230at2157"/>
<proteinExistence type="predicted"/>
<dbReference type="AlphaFoldDB" id="A0A2Z2MG84"/>
<accession>A0A2Z2MG84</accession>
<organism evidence="1 2">
    <name type="scientific">Thermococcus barossii</name>
    <dbReference type="NCBI Taxonomy" id="54077"/>
    <lineage>
        <taxon>Archaea</taxon>
        <taxon>Methanobacteriati</taxon>
        <taxon>Methanobacteriota</taxon>
        <taxon>Thermococci</taxon>
        <taxon>Thermococcales</taxon>
        <taxon>Thermococcaceae</taxon>
        <taxon>Thermococcus</taxon>
    </lineage>
</organism>
<protein>
    <submittedName>
        <fullName evidence="1">Uncharacterized protein</fullName>
    </submittedName>
</protein>
<evidence type="ECO:0000313" key="1">
    <source>
        <dbReference type="EMBL" id="ASJ05467.1"/>
    </source>
</evidence>
<reference evidence="1 2" key="1">
    <citation type="submission" date="2016-04" db="EMBL/GenBank/DDBJ databases">
        <title>Complete genome sequence of Thermococcus barossii type strain SHCK-94.</title>
        <authorList>
            <person name="Oger P.M."/>
        </authorList>
    </citation>
    <scope>NUCLEOTIDE SEQUENCE [LARGE SCALE GENOMIC DNA]</scope>
    <source>
        <strain evidence="1 2">SHCK-94</strain>
    </source>
</reference>
<gene>
    <name evidence="1" type="ORF">A3L01_08870</name>
</gene>
<evidence type="ECO:0000313" key="2">
    <source>
        <dbReference type="Proteomes" id="UP000250272"/>
    </source>
</evidence>